<gene>
    <name evidence="1" type="ORF">L6452_22574</name>
</gene>
<keyword evidence="2" id="KW-1185">Reference proteome</keyword>
<organism evidence="1 2">
    <name type="scientific">Arctium lappa</name>
    <name type="common">Greater burdock</name>
    <name type="synonym">Lappa major</name>
    <dbReference type="NCBI Taxonomy" id="4217"/>
    <lineage>
        <taxon>Eukaryota</taxon>
        <taxon>Viridiplantae</taxon>
        <taxon>Streptophyta</taxon>
        <taxon>Embryophyta</taxon>
        <taxon>Tracheophyta</taxon>
        <taxon>Spermatophyta</taxon>
        <taxon>Magnoliopsida</taxon>
        <taxon>eudicotyledons</taxon>
        <taxon>Gunneridae</taxon>
        <taxon>Pentapetalae</taxon>
        <taxon>asterids</taxon>
        <taxon>campanulids</taxon>
        <taxon>Asterales</taxon>
        <taxon>Asteraceae</taxon>
        <taxon>Carduoideae</taxon>
        <taxon>Cardueae</taxon>
        <taxon>Arctiinae</taxon>
        <taxon>Arctium</taxon>
    </lineage>
</organism>
<evidence type="ECO:0000313" key="1">
    <source>
        <dbReference type="EMBL" id="KAI3715588.1"/>
    </source>
</evidence>
<sequence length="223" mass="23236">MSTDTFGAEDDASYGFFTEVVRGSGLVTVCRGSEAIADLVDLLISNPSSSSFSTLFTGTCASILTLGCNSGRGAEVLIDADMDLDFVGSSVVEVEASTFASVDGAKGSSLRAIGLVGFATFIAMSVVASSGIEARSLLSLLCLFLCGSSIEASRIILTKKLRTLGTKALYPIAEALRAKIVQAVYGKRSGEWSATGYAAVAREDSCGVCGRRRFEESNQSTVE</sequence>
<reference evidence="2" key="1">
    <citation type="journal article" date="2022" name="Mol. Ecol. Resour.">
        <title>The genomes of chicory, endive, great burdock and yacon provide insights into Asteraceae palaeo-polyploidization history and plant inulin production.</title>
        <authorList>
            <person name="Fan W."/>
            <person name="Wang S."/>
            <person name="Wang H."/>
            <person name="Wang A."/>
            <person name="Jiang F."/>
            <person name="Liu H."/>
            <person name="Zhao H."/>
            <person name="Xu D."/>
            <person name="Zhang Y."/>
        </authorList>
    </citation>
    <scope>NUCLEOTIDE SEQUENCE [LARGE SCALE GENOMIC DNA]</scope>
    <source>
        <strain evidence="2">cv. Niubang</strain>
    </source>
</reference>
<comment type="caution">
    <text evidence="1">The sequence shown here is derived from an EMBL/GenBank/DDBJ whole genome shotgun (WGS) entry which is preliminary data.</text>
</comment>
<reference evidence="1 2" key="2">
    <citation type="journal article" date="2022" name="Mol. Ecol. Resour.">
        <title>The genomes of chicory, endive, great burdock and yacon provide insights into Asteraceae paleo-polyploidization history and plant inulin production.</title>
        <authorList>
            <person name="Fan W."/>
            <person name="Wang S."/>
            <person name="Wang H."/>
            <person name="Wang A."/>
            <person name="Jiang F."/>
            <person name="Liu H."/>
            <person name="Zhao H."/>
            <person name="Xu D."/>
            <person name="Zhang Y."/>
        </authorList>
    </citation>
    <scope>NUCLEOTIDE SEQUENCE [LARGE SCALE GENOMIC DNA]</scope>
    <source>
        <strain evidence="2">cv. Niubang</strain>
    </source>
</reference>
<name>A0ACB9B0I9_ARCLA</name>
<proteinExistence type="predicted"/>
<dbReference type="Proteomes" id="UP001055879">
    <property type="component" value="Linkage Group LG07"/>
</dbReference>
<evidence type="ECO:0000313" key="2">
    <source>
        <dbReference type="Proteomes" id="UP001055879"/>
    </source>
</evidence>
<protein>
    <submittedName>
        <fullName evidence="1">Uncharacterized protein</fullName>
    </submittedName>
</protein>
<accession>A0ACB9B0I9</accession>
<dbReference type="EMBL" id="CM042053">
    <property type="protein sequence ID" value="KAI3715588.1"/>
    <property type="molecule type" value="Genomic_DNA"/>
</dbReference>